<keyword evidence="3" id="KW-1185">Reference proteome</keyword>
<dbReference type="Pfam" id="PF00581">
    <property type="entry name" value="Rhodanese"/>
    <property type="match status" value="1"/>
</dbReference>
<name>A0A1I7JW47_9BURK</name>
<dbReference type="InterPro" id="IPR052204">
    <property type="entry name" value="PpiC/parvulin_rotamase"/>
</dbReference>
<dbReference type="SUPFAM" id="SSF52821">
    <property type="entry name" value="Rhodanese/Cell cycle control phosphatase"/>
    <property type="match status" value="1"/>
</dbReference>
<dbReference type="SMART" id="SM00450">
    <property type="entry name" value="RHOD"/>
    <property type="match status" value="1"/>
</dbReference>
<evidence type="ECO:0000313" key="3">
    <source>
        <dbReference type="Proteomes" id="UP000183656"/>
    </source>
</evidence>
<organism evidence="2 3">
    <name type="scientific">Paenacidovorax caeni</name>
    <dbReference type="NCBI Taxonomy" id="343013"/>
    <lineage>
        <taxon>Bacteria</taxon>
        <taxon>Pseudomonadati</taxon>
        <taxon>Pseudomonadota</taxon>
        <taxon>Betaproteobacteria</taxon>
        <taxon>Burkholderiales</taxon>
        <taxon>Comamonadaceae</taxon>
        <taxon>Paenacidovorax</taxon>
    </lineage>
</organism>
<dbReference type="RefSeq" id="WP_054256848.1">
    <property type="nucleotide sequence ID" value="NZ_CYIG01000026.1"/>
</dbReference>
<dbReference type="STRING" id="343013.SAMN04489707_103221"/>
<accession>A0A1I7JW47</accession>
<keyword evidence="2" id="KW-0808">Transferase</keyword>
<evidence type="ECO:0000313" key="2">
    <source>
        <dbReference type="EMBL" id="SFU89356.1"/>
    </source>
</evidence>
<dbReference type="PANTHER" id="PTHR43629">
    <property type="entry name" value="PEPTIDYL-PROLYL CIS-TRANS ISOMERASE"/>
    <property type="match status" value="1"/>
</dbReference>
<dbReference type="InterPro" id="IPR036873">
    <property type="entry name" value="Rhodanese-like_dom_sf"/>
</dbReference>
<dbReference type="PANTHER" id="PTHR43629:SF2">
    <property type="entry name" value="RHODANESE-LIKE_PPIC DOMAIN-CONTAINING PROTEIN 12, CHLOROPLASTIC"/>
    <property type="match status" value="1"/>
</dbReference>
<reference evidence="2 3" key="1">
    <citation type="submission" date="2016-10" db="EMBL/GenBank/DDBJ databases">
        <authorList>
            <person name="de Groot N.N."/>
        </authorList>
    </citation>
    <scope>NUCLEOTIDE SEQUENCE [LARGE SCALE GENOMIC DNA]</scope>
    <source>
        <strain evidence="2 3">R-24608</strain>
    </source>
</reference>
<proteinExistence type="predicted"/>
<gene>
    <name evidence="2" type="ORF">SAMN04489707_103221</name>
</gene>
<dbReference type="PROSITE" id="PS50206">
    <property type="entry name" value="RHODANESE_3"/>
    <property type="match status" value="1"/>
</dbReference>
<dbReference type="AlphaFoldDB" id="A0A1I7JW47"/>
<dbReference type="Gene3D" id="3.40.250.10">
    <property type="entry name" value="Rhodanese-like domain"/>
    <property type="match status" value="1"/>
</dbReference>
<sequence length="115" mass="12413">MIAQVRPNGLTDWLAQARTASGTEPMVLDVREPWELQTASVQPDGFALVHIPMGVLPVRLGELDPDRPVACLCHHGGRSMQVAAFLAHHGFAQVANIAGGIHAWALERDPSVPCY</sequence>
<dbReference type="OrthoDB" id="9811849at2"/>
<dbReference type="InterPro" id="IPR001763">
    <property type="entry name" value="Rhodanese-like_dom"/>
</dbReference>
<dbReference type="EMBL" id="FPBX01000032">
    <property type="protein sequence ID" value="SFU89356.1"/>
    <property type="molecule type" value="Genomic_DNA"/>
</dbReference>
<protein>
    <submittedName>
        <fullName evidence="2">Rhodanese-related sulfurtransferase</fullName>
    </submittedName>
</protein>
<feature type="domain" description="Rhodanese" evidence="1">
    <location>
        <begin position="21"/>
        <end position="113"/>
    </location>
</feature>
<dbReference type="GO" id="GO:0016740">
    <property type="term" value="F:transferase activity"/>
    <property type="evidence" value="ECO:0007669"/>
    <property type="project" value="UniProtKB-KW"/>
</dbReference>
<evidence type="ECO:0000259" key="1">
    <source>
        <dbReference type="PROSITE" id="PS50206"/>
    </source>
</evidence>
<dbReference type="Proteomes" id="UP000183656">
    <property type="component" value="Unassembled WGS sequence"/>
</dbReference>